<gene>
    <name evidence="6" type="primary">ytaF</name>
    <name evidence="6" type="ORF">ACFPU1_08135</name>
</gene>
<evidence type="ECO:0000256" key="1">
    <source>
        <dbReference type="ARBA" id="ARBA00022475"/>
    </source>
</evidence>
<feature type="transmembrane region" description="Helical" evidence="5">
    <location>
        <begin position="65"/>
        <end position="86"/>
    </location>
</feature>
<dbReference type="NCBIfam" id="TIGR02840">
    <property type="entry name" value="spore_YtaF"/>
    <property type="match status" value="1"/>
</dbReference>
<evidence type="ECO:0000256" key="2">
    <source>
        <dbReference type="ARBA" id="ARBA00022692"/>
    </source>
</evidence>
<dbReference type="Pfam" id="PF02659">
    <property type="entry name" value="Mntp"/>
    <property type="match status" value="2"/>
</dbReference>
<evidence type="ECO:0000313" key="6">
    <source>
        <dbReference type="EMBL" id="MFC5712747.1"/>
    </source>
</evidence>
<dbReference type="InterPro" id="IPR003810">
    <property type="entry name" value="Mntp/YtaF"/>
</dbReference>
<keyword evidence="1" id="KW-1003">Cell membrane</keyword>
<dbReference type="RefSeq" id="WP_385939977.1">
    <property type="nucleotide sequence ID" value="NZ_JBHSOZ010000003.1"/>
</dbReference>
<keyword evidence="2 5" id="KW-0812">Transmembrane</keyword>
<sequence>MAEVLSLLVLAFAVSLDSFGVGLTYGLRKMKLPLKALIFIAGCSAVSVLIASGFGSIIQRYVSSGFAESVGGIILILIGLWAIYQVLKPSEGKEEQQKTGKDKDGFFINFEIKWLGLVISILKKPTAADVDGSGTISLREAFLLGIALSLDAFGAGIGASLIGISPIFLAGTVAFMCAFFVTLGMKGGYRLSGVNWVKSMSFLPGVLLIVLGVLNL</sequence>
<comment type="caution">
    <text evidence="6">The sequence shown here is derived from an EMBL/GenBank/DDBJ whole genome shotgun (WGS) entry which is preliminary data.</text>
</comment>
<dbReference type="InterPro" id="IPR014205">
    <property type="entry name" value="Spore_YtaF"/>
</dbReference>
<reference evidence="7" key="1">
    <citation type="journal article" date="2019" name="Int. J. Syst. Evol. Microbiol.">
        <title>The Global Catalogue of Microorganisms (GCM) 10K type strain sequencing project: providing services to taxonomists for standard genome sequencing and annotation.</title>
        <authorList>
            <consortium name="The Broad Institute Genomics Platform"/>
            <consortium name="The Broad Institute Genome Sequencing Center for Infectious Disease"/>
            <person name="Wu L."/>
            <person name="Ma J."/>
        </authorList>
    </citation>
    <scope>NUCLEOTIDE SEQUENCE [LARGE SCALE GENOMIC DNA]</scope>
    <source>
        <strain evidence="7">CECT 7184</strain>
    </source>
</reference>
<organism evidence="6 7">
    <name type="scientific">Thalassorhabdus alkalitolerans</name>
    <dbReference type="NCBI Taxonomy" id="2282697"/>
    <lineage>
        <taxon>Bacteria</taxon>
        <taxon>Bacillati</taxon>
        <taxon>Bacillota</taxon>
        <taxon>Bacilli</taxon>
        <taxon>Bacillales</taxon>
        <taxon>Bacillaceae</taxon>
        <taxon>Thalassorhabdus</taxon>
    </lineage>
</organism>
<evidence type="ECO:0000313" key="7">
    <source>
        <dbReference type="Proteomes" id="UP001596142"/>
    </source>
</evidence>
<feature type="transmembrane region" description="Helical" evidence="5">
    <location>
        <begin position="36"/>
        <end position="58"/>
    </location>
</feature>
<evidence type="ECO:0000256" key="3">
    <source>
        <dbReference type="ARBA" id="ARBA00022989"/>
    </source>
</evidence>
<dbReference type="PANTHER" id="PTHR35529:SF2">
    <property type="entry name" value="SPORULATION PROTEIN YTAF-RELATED"/>
    <property type="match status" value="1"/>
</dbReference>
<dbReference type="EMBL" id="JBHSOZ010000003">
    <property type="protein sequence ID" value="MFC5712747.1"/>
    <property type="molecule type" value="Genomic_DNA"/>
</dbReference>
<feature type="transmembrane region" description="Helical" evidence="5">
    <location>
        <begin position="167"/>
        <end position="184"/>
    </location>
</feature>
<dbReference type="Proteomes" id="UP001596142">
    <property type="component" value="Unassembled WGS sequence"/>
</dbReference>
<keyword evidence="4 5" id="KW-0472">Membrane</keyword>
<evidence type="ECO:0000256" key="4">
    <source>
        <dbReference type="ARBA" id="ARBA00023136"/>
    </source>
</evidence>
<feature type="transmembrane region" description="Helical" evidence="5">
    <location>
        <begin position="196"/>
        <end position="214"/>
    </location>
</feature>
<keyword evidence="7" id="KW-1185">Reference proteome</keyword>
<accession>A0ABW0YPU3</accession>
<name>A0ABW0YPU3_9BACI</name>
<protein>
    <submittedName>
        <fullName evidence="6">Sporulation membrane protein YtaF</fullName>
    </submittedName>
</protein>
<dbReference type="PANTHER" id="PTHR35529">
    <property type="entry name" value="MANGANESE EFFLUX PUMP MNTP-RELATED"/>
    <property type="match status" value="1"/>
</dbReference>
<keyword evidence="3 5" id="KW-1133">Transmembrane helix</keyword>
<proteinExistence type="predicted"/>
<evidence type="ECO:0000256" key="5">
    <source>
        <dbReference type="SAM" id="Phobius"/>
    </source>
</evidence>